<gene>
    <name evidence="3" type="ORF">H6G97_35585</name>
</gene>
<evidence type="ECO:0000313" key="4">
    <source>
        <dbReference type="Proteomes" id="UP000623440"/>
    </source>
</evidence>
<keyword evidence="4" id="KW-1185">Reference proteome</keyword>
<name>A0ABR8E083_9NOSO</name>
<feature type="signal peptide" evidence="2">
    <location>
        <begin position="1"/>
        <end position="20"/>
    </location>
</feature>
<dbReference type="Proteomes" id="UP000623440">
    <property type="component" value="Unassembled WGS sequence"/>
</dbReference>
<sequence length="48" mass="4754">MNKKFIFLVSAFGLSVLIGACQPGTESPTTAPPAAPSPAVPSVTPASP</sequence>
<dbReference type="EMBL" id="JACJSI010000170">
    <property type="protein sequence ID" value="MBD2534522.1"/>
    <property type="molecule type" value="Genomic_DNA"/>
</dbReference>
<accession>A0ABR8E083</accession>
<evidence type="ECO:0000256" key="2">
    <source>
        <dbReference type="SAM" id="SignalP"/>
    </source>
</evidence>
<comment type="caution">
    <text evidence="3">The sequence shown here is derived from an EMBL/GenBank/DDBJ whole genome shotgun (WGS) entry which is preliminary data.</text>
</comment>
<reference evidence="3 4" key="1">
    <citation type="journal article" date="2020" name="ISME J.">
        <title>Comparative genomics reveals insights into cyanobacterial evolution and habitat adaptation.</title>
        <authorList>
            <person name="Chen M.Y."/>
            <person name="Teng W.K."/>
            <person name="Zhao L."/>
            <person name="Hu C.X."/>
            <person name="Zhou Y.K."/>
            <person name="Han B.P."/>
            <person name="Song L.R."/>
            <person name="Shu W.S."/>
        </authorList>
    </citation>
    <scope>NUCLEOTIDE SEQUENCE [LARGE SCALE GENOMIC DNA]</scope>
    <source>
        <strain evidence="3 4">FACHB-838</strain>
    </source>
</reference>
<dbReference type="PROSITE" id="PS51257">
    <property type="entry name" value="PROKAR_LIPOPROTEIN"/>
    <property type="match status" value="1"/>
</dbReference>
<evidence type="ECO:0000256" key="1">
    <source>
        <dbReference type="SAM" id="MobiDB-lite"/>
    </source>
</evidence>
<feature type="chain" id="PRO_5045715083" evidence="2">
    <location>
        <begin position="21"/>
        <end position="48"/>
    </location>
</feature>
<feature type="region of interest" description="Disordered" evidence="1">
    <location>
        <begin position="23"/>
        <end position="48"/>
    </location>
</feature>
<proteinExistence type="predicted"/>
<feature type="compositionally biased region" description="Pro residues" evidence="1">
    <location>
        <begin position="30"/>
        <end position="39"/>
    </location>
</feature>
<protein>
    <submittedName>
        <fullName evidence="3">Beta-Ig-H3/fasciclin</fullName>
    </submittedName>
</protein>
<organism evidence="3 4">
    <name type="scientific">Nostoc flagelliforme FACHB-838</name>
    <dbReference type="NCBI Taxonomy" id="2692904"/>
    <lineage>
        <taxon>Bacteria</taxon>
        <taxon>Bacillati</taxon>
        <taxon>Cyanobacteriota</taxon>
        <taxon>Cyanophyceae</taxon>
        <taxon>Nostocales</taxon>
        <taxon>Nostocaceae</taxon>
        <taxon>Nostoc</taxon>
    </lineage>
</organism>
<keyword evidence="2" id="KW-0732">Signal</keyword>
<evidence type="ECO:0000313" key="3">
    <source>
        <dbReference type="EMBL" id="MBD2534522.1"/>
    </source>
</evidence>